<keyword evidence="1" id="KW-0175">Coiled coil</keyword>
<accession>A0A315V5B2</accession>
<proteinExistence type="predicted"/>
<gene>
    <name evidence="2" type="ORF">CCH79_00010524</name>
</gene>
<dbReference type="InterPro" id="IPR047335">
    <property type="entry name" value="RUFY1-3"/>
</dbReference>
<reference evidence="2 3" key="1">
    <citation type="journal article" date="2018" name="G3 (Bethesda)">
        <title>A High-Quality Reference Genome for the Invasive Mosquitofish Gambusia affinis Using a Chicago Library.</title>
        <authorList>
            <person name="Hoffberg S.L."/>
            <person name="Troendle N.J."/>
            <person name="Glenn T.C."/>
            <person name="Mahmud O."/>
            <person name="Louha S."/>
            <person name="Chalopin D."/>
            <person name="Bennetzen J.L."/>
            <person name="Mauricio R."/>
        </authorList>
    </citation>
    <scope>NUCLEOTIDE SEQUENCE [LARGE SCALE GENOMIC DNA]</scope>
    <source>
        <strain evidence="2">NE01/NJP1002.9</strain>
        <tissue evidence="2">Muscle</tissue>
    </source>
</reference>
<keyword evidence="3" id="KW-1185">Reference proteome</keyword>
<evidence type="ECO:0000256" key="1">
    <source>
        <dbReference type="ARBA" id="ARBA00023054"/>
    </source>
</evidence>
<feature type="non-terminal residue" evidence="2">
    <location>
        <position position="156"/>
    </location>
</feature>
<dbReference type="PANTHER" id="PTHR45956">
    <property type="entry name" value="RUN AND FYVE DOMAIN-CONTAINING PROTEIN 2-LIKE PROTEIN"/>
    <property type="match status" value="1"/>
</dbReference>
<dbReference type="AlphaFoldDB" id="A0A315V5B2"/>
<comment type="caution">
    <text evidence="2">The sequence shown here is derived from an EMBL/GenBank/DDBJ whole genome shotgun (WGS) entry which is preliminary data.</text>
</comment>
<dbReference type="EMBL" id="NHOQ01002371">
    <property type="protein sequence ID" value="PWA17198.1"/>
    <property type="molecule type" value="Genomic_DNA"/>
</dbReference>
<evidence type="ECO:0000313" key="3">
    <source>
        <dbReference type="Proteomes" id="UP000250572"/>
    </source>
</evidence>
<evidence type="ECO:0000313" key="2">
    <source>
        <dbReference type="EMBL" id="PWA17198.1"/>
    </source>
</evidence>
<name>A0A315V5B2_GAMAF</name>
<protein>
    <submittedName>
        <fullName evidence="2">Uncharacterized protein</fullName>
    </submittedName>
</protein>
<dbReference type="Proteomes" id="UP000250572">
    <property type="component" value="Unassembled WGS sequence"/>
</dbReference>
<organism evidence="2 3">
    <name type="scientific">Gambusia affinis</name>
    <name type="common">Western mosquitofish</name>
    <name type="synonym">Heterandria affinis</name>
    <dbReference type="NCBI Taxonomy" id="33528"/>
    <lineage>
        <taxon>Eukaryota</taxon>
        <taxon>Metazoa</taxon>
        <taxon>Chordata</taxon>
        <taxon>Craniata</taxon>
        <taxon>Vertebrata</taxon>
        <taxon>Euteleostomi</taxon>
        <taxon>Actinopterygii</taxon>
        <taxon>Neopterygii</taxon>
        <taxon>Teleostei</taxon>
        <taxon>Neoteleostei</taxon>
        <taxon>Acanthomorphata</taxon>
        <taxon>Ovalentaria</taxon>
        <taxon>Atherinomorphae</taxon>
        <taxon>Cyprinodontiformes</taxon>
        <taxon>Poeciliidae</taxon>
        <taxon>Poeciliinae</taxon>
        <taxon>Gambusia</taxon>
    </lineage>
</organism>
<dbReference type="PANTHER" id="PTHR45956:SF6">
    <property type="entry name" value="RUN DOMAIN-CONTAINING PROTEIN"/>
    <property type="match status" value="1"/>
</dbReference>
<sequence length="156" mass="17709">MRRVNQQVTCSSCLWRQDVENELVAQVSMKQEMELAMKLLEKDIHEKQTGVSVQAAASLTSEAVLQAVLHDHEELLQRRVVRVQRPAEAQSRLDQAFDAELRHVQQVGSLHGHRVTHRCGENEPQFKYRLGATALRTKFVVKMATASRLNLAQSGR</sequence>